<comment type="caution">
    <text evidence="1">The sequence shown here is derived from an EMBL/GenBank/DDBJ whole genome shotgun (WGS) entry which is preliminary data.</text>
</comment>
<evidence type="ECO:0000313" key="2">
    <source>
        <dbReference type="Proteomes" id="UP000676336"/>
    </source>
</evidence>
<gene>
    <name evidence="1" type="ORF">SMN809_LOCUS28307</name>
</gene>
<feature type="non-terminal residue" evidence="1">
    <location>
        <position position="87"/>
    </location>
</feature>
<proteinExistence type="predicted"/>
<dbReference type="Proteomes" id="UP000676336">
    <property type="component" value="Unassembled WGS sequence"/>
</dbReference>
<reference evidence="1" key="1">
    <citation type="submission" date="2021-02" db="EMBL/GenBank/DDBJ databases">
        <authorList>
            <person name="Nowell W R."/>
        </authorList>
    </citation>
    <scope>NUCLEOTIDE SEQUENCE</scope>
</reference>
<organism evidence="1 2">
    <name type="scientific">Rotaria magnacalcarata</name>
    <dbReference type="NCBI Taxonomy" id="392030"/>
    <lineage>
        <taxon>Eukaryota</taxon>
        <taxon>Metazoa</taxon>
        <taxon>Spiralia</taxon>
        <taxon>Gnathifera</taxon>
        <taxon>Rotifera</taxon>
        <taxon>Eurotatoria</taxon>
        <taxon>Bdelloidea</taxon>
        <taxon>Philodinida</taxon>
        <taxon>Philodinidae</taxon>
        <taxon>Rotaria</taxon>
    </lineage>
</organism>
<protein>
    <submittedName>
        <fullName evidence="1">Uncharacterized protein</fullName>
    </submittedName>
</protein>
<dbReference type="AlphaFoldDB" id="A0A8S2UUQ2"/>
<dbReference type="EMBL" id="CAJOBI010046976">
    <property type="protein sequence ID" value="CAF4352423.1"/>
    <property type="molecule type" value="Genomic_DNA"/>
</dbReference>
<evidence type="ECO:0000313" key="1">
    <source>
        <dbReference type="EMBL" id="CAF4352423.1"/>
    </source>
</evidence>
<name>A0A8S2UUQ2_9BILA</name>
<sequence length="87" mass="10313">MKIEYVETQGAHPDSYWLIGLNLCATLDVQKSTKTLYGYYRKTLTDLEDLHYAFGRILIYKGLYYEAEKWLQTNNHYEDLAELAIRQ</sequence>
<accession>A0A8S2UUQ2</accession>